<proteinExistence type="predicted"/>
<protein>
    <submittedName>
        <fullName evidence="1">Uncharacterized protein</fullName>
    </submittedName>
</protein>
<sequence length="153" mass="17456">MEQPAEKVFPFMYLPEYRTKWDKSLQSYKIVETIDQDTYIYHSVTHSFGLGLVPPRDFVYLVHIKKYNGLLTTNSTSVDHYKCPPCRSYVRGQTFPSSYACYPLPENPNHCRMIAIIQADLGGMLLPSVIQSVMPTSLMNLITDCRAGIKALK</sequence>
<name>A0ACB8ENV7_9SAUR</name>
<keyword evidence="2" id="KW-1185">Reference proteome</keyword>
<dbReference type="Proteomes" id="UP000827872">
    <property type="component" value="Linkage Group LG07"/>
</dbReference>
<dbReference type="EMBL" id="CM037620">
    <property type="protein sequence ID" value="KAH7994444.1"/>
    <property type="molecule type" value="Genomic_DNA"/>
</dbReference>
<evidence type="ECO:0000313" key="2">
    <source>
        <dbReference type="Proteomes" id="UP000827872"/>
    </source>
</evidence>
<reference evidence="1" key="1">
    <citation type="submission" date="2021-08" db="EMBL/GenBank/DDBJ databases">
        <title>The first chromosome-level gecko genome reveals the dynamic sex chromosomes of Neotropical dwarf geckos (Sphaerodactylidae: Sphaerodactylus).</title>
        <authorList>
            <person name="Pinto B.J."/>
            <person name="Keating S.E."/>
            <person name="Gamble T."/>
        </authorList>
    </citation>
    <scope>NUCLEOTIDE SEQUENCE</scope>
    <source>
        <strain evidence="1">TG3544</strain>
    </source>
</reference>
<accession>A0ACB8ENV7</accession>
<evidence type="ECO:0000313" key="1">
    <source>
        <dbReference type="EMBL" id="KAH7994444.1"/>
    </source>
</evidence>
<organism evidence="1 2">
    <name type="scientific">Sphaerodactylus townsendi</name>
    <dbReference type="NCBI Taxonomy" id="933632"/>
    <lineage>
        <taxon>Eukaryota</taxon>
        <taxon>Metazoa</taxon>
        <taxon>Chordata</taxon>
        <taxon>Craniata</taxon>
        <taxon>Vertebrata</taxon>
        <taxon>Euteleostomi</taxon>
        <taxon>Lepidosauria</taxon>
        <taxon>Squamata</taxon>
        <taxon>Bifurcata</taxon>
        <taxon>Gekkota</taxon>
        <taxon>Sphaerodactylidae</taxon>
        <taxon>Sphaerodactylus</taxon>
    </lineage>
</organism>
<gene>
    <name evidence="1" type="ORF">K3G42_006872</name>
</gene>
<comment type="caution">
    <text evidence="1">The sequence shown here is derived from an EMBL/GenBank/DDBJ whole genome shotgun (WGS) entry which is preliminary data.</text>
</comment>